<dbReference type="AlphaFoldDB" id="A0A0C9V8G3"/>
<dbReference type="OrthoDB" id="4743193at2759"/>
<evidence type="ECO:0000313" key="1">
    <source>
        <dbReference type="EMBL" id="KIJ43274.1"/>
    </source>
</evidence>
<dbReference type="EMBL" id="KN837124">
    <property type="protein sequence ID" value="KIJ43274.1"/>
    <property type="molecule type" value="Genomic_DNA"/>
</dbReference>
<organism evidence="1 2">
    <name type="scientific">Sphaerobolus stellatus (strain SS14)</name>
    <dbReference type="NCBI Taxonomy" id="990650"/>
    <lineage>
        <taxon>Eukaryota</taxon>
        <taxon>Fungi</taxon>
        <taxon>Dikarya</taxon>
        <taxon>Basidiomycota</taxon>
        <taxon>Agaricomycotina</taxon>
        <taxon>Agaricomycetes</taxon>
        <taxon>Phallomycetidae</taxon>
        <taxon>Geastrales</taxon>
        <taxon>Sphaerobolaceae</taxon>
        <taxon>Sphaerobolus</taxon>
    </lineage>
</organism>
<sequence length="95" mass="10537">SHHDATQVFYTISCMLAFSRSERSSNASLVFGLFLLGSGAKKNLIDVLAHAGFCVSYSSIMRHVKALSHESLEHCKALVRQQMCSICWDNVNLAF</sequence>
<feature type="non-terminal residue" evidence="1">
    <location>
        <position position="1"/>
    </location>
</feature>
<evidence type="ECO:0000313" key="2">
    <source>
        <dbReference type="Proteomes" id="UP000054279"/>
    </source>
</evidence>
<proteinExistence type="predicted"/>
<protein>
    <submittedName>
        <fullName evidence="1">Uncharacterized protein</fullName>
    </submittedName>
</protein>
<dbReference type="HOGENOM" id="CLU_2378565_0_0_1"/>
<reference evidence="1 2" key="1">
    <citation type="submission" date="2014-06" db="EMBL/GenBank/DDBJ databases">
        <title>Evolutionary Origins and Diversification of the Mycorrhizal Mutualists.</title>
        <authorList>
            <consortium name="DOE Joint Genome Institute"/>
            <consortium name="Mycorrhizal Genomics Consortium"/>
            <person name="Kohler A."/>
            <person name="Kuo A."/>
            <person name="Nagy L.G."/>
            <person name="Floudas D."/>
            <person name="Copeland A."/>
            <person name="Barry K.W."/>
            <person name="Cichocki N."/>
            <person name="Veneault-Fourrey C."/>
            <person name="LaButti K."/>
            <person name="Lindquist E.A."/>
            <person name="Lipzen A."/>
            <person name="Lundell T."/>
            <person name="Morin E."/>
            <person name="Murat C."/>
            <person name="Riley R."/>
            <person name="Ohm R."/>
            <person name="Sun H."/>
            <person name="Tunlid A."/>
            <person name="Henrissat B."/>
            <person name="Grigoriev I.V."/>
            <person name="Hibbett D.S."/>
            <person name="Martin F."/>
        </authorList>
    </citation>
    <scope>NUCLEOTIDE SEQUENCE [LARGE SCALE GENOMIC DNA]</scope>
    <source>
        <strain evidence="1 2">SS14</strain>
    </source>
</reference>
<name>A0A0C9V8G3_SPHS4</name>
<keyword evidence="2" id="KW-1185">Reference proteome</keyword>
<gene>
    <name evidence="1" type="ORF">M422DRAFT_105209</name>
</gene>
<dbReference type="Proteomes" id="UP000054279">
    <property type="component" value="Unassembled WGS sequence"/>
</dbReference>
<accession>A0A0C9V8G3</accession>
<feature type="non-terminal residue" evidence="1">
    <location>
        <position position="95"/>
    </location>
</feature>